<comment type="caution">
    <text evidence="1">The sequence shown here is derived from an EMBL/GenBank/DDBJ whole genome shotgun (WGS) entry which is preliminary data.</text>
</comment>
<keyword evidence="2" id="KW-1185">Reference proteome</keyword>
<name>A0A1C7M4N6_GRIFR</name>
<organism evidence="1 2">
    <name type="scientific">Grifola frondosa</name>
    <name type="common">Maitake</name>
    <name type="synonym">Polyporus frondosus</name>
    <dbReference type="NCBI Taxonomy" id="5627"/>
    <lineage>
        <taxon>Eukaryota</taxon>
        <taxon>Fungi</taxon>
        <taxon>Dikarya</taxon>
        <taxon>Basidiomycota</taxon>
        <taxon>Agaricomycotina</taxon>
        <taxon>Agaricomycetes</taxon>
        <taxon>Polyporales</taxon>
        <taxon>Grifolaceae</taxon>
        <taxon>Grifola</taxon>
    </lineage>
</organism>
<proteinExistence type="predicted"/>
<evidence type="ECO:0000313" key="2">
    <source>
        <dbReference type="Proteomes" id="UP000092993"/>
    </source>
</evidence>
<evidence type="ECO:0000313" key="1">
    <source>
        <dbReference type="EMBL" id="OBZ71457.1"/>
    </source>
</evidence>
<dbReference type="AlphaFoldDB" id="A0A1C7M4N6"/>
<gene>
    <name evidence="1" type="ORF">A0H81_08818</name>
</gene>
<reference evidence="1 2" key="1">
    <citation type="submission" date="2016-03" db="EMBL/GenBank/DDBJ databases">
        <title>Whole genome sequencing of Grifola frondosa 9006-11.</title>
        <authorList>
            <person name="Min B."/>
            <person name="Park H."/>
            <person name="Kim J.-G."/>
            <person name="Cho H."/>
            <person name="Oh Y.-L."/>
            <person name="Kong W.-S."/>
            <person name="Choi I.-G."/>
        </authorList>
    </citation>
    <scope>NUCLEOTIDE SEQUENCE [LARGE SCALE GENOMIC DNA]</scope>
    <source>
        <strain evidence="1 2">9006-11</strain>
    </source>
</reference>
<accession>A0A1C7M4N6</accession>
<dbReference type="Proteomes" id="UP000092993">
    <property type="component" value="Unassembled WGS sequence"/>
</dbReference>
<dbReference type="EMBL" id="LUGG01000011">
    <property type="protein sequence ID" value="OBZ71457.1"/>
    <property type="molecule type" value="Genomic_DNA"/>
</dbReference>
<protein>
    <submittedName>
        <fullName evidence="1">Uncharacterized protein</fullName>
    </submittedName>
</protein>
<sequence>MHDQPRALQWDFDRSRYVSVIAAAFAAHPLHAEAQYARKQNHARRKACPKVSPEVFASEIIASHPSIRDIVIKVNYKNHFFGR</sequence>